<organism evidence="1 2">
    <name type="scientific">Sinorhizobium americanum</name>
    <dbReference type="NCBI Taxonomy" id="194963"/>
    <lineage>
        <taxon>Bacteria</taxon>
        <taxon>Pseudomonadati</taxon>
        <taxon>Pseudomonadota</taxon>
        <taxon>Alphaproteobacteria</taxon>
        <taxon>Hyphomicrobiales</taxon>
        <taxon>Rhizobiaceae</taxon>
        <taxon>Sinorhizobium/Ensifer group</taxon>
        <taxon>Sinorhizobium</taxon>
    </lineage>
</organism>
<sequence>MTFLRRPGTISIEVTVSSGVASSVAVKANRPPGLTRIFVGRRPEEAPTLARQVFSLCGFSQSVASRLAVLNAAGLSMGEGEPVSAATGLYAERIFETLRALVLHWPSPLPSELAPVAGRCLRRARVASQEIIGQASSGKINRQQLASAVARLCFAARAIGISDPGDMPLPGSACAAMLRDIVNNRVFADRLPDALTVEDDQEVIFRLSDEPDYSNLPHLPGRVVETGAYARRPAWGAAYGSHLARRFLARIGDVGYCLGQLKAVADTGEHDWGEHDWAMLACGAPTPGAGGYGAVECARGRLYHQAEIDGNGRLSAYRILAPTEWNFHPAGPFVGTLLRSRIGSDDCAPRSVSLLAVLFDPCVAFDVGIREADDA</sequence>
<proteinExistence type="predicted"/>
<protein>
    <submittedName>
        <fullName evidence="1">Coenzyme F420-reducing hydrogenase alpha subunit</fullName>
    </submittedName>
</protein>
<evidence type="ECO:0000313" key="2">
    <source>
        <dbReference type="Proteomes" id="UP000295043"/>
    </source>
</evidence>
<accession>A0A4V2RE75</accession>
<dbReference type="Gene3D" id="1.10.645.10">
    <property type="entry name" value="Cytochrome-c3 Hydrogenase, chain B"/>
    <property type="match status" value="2"/>
</dbReference>
<dbReference type="Proteomes" id="UP000295043">
    <property type="component" value="Unassembled WGS sequence"/>
</dbReference>
<dbReference type="InterPro" id="IPR050867">
    <property type="entry name" value="NiFe/NiFeSe_hydrgnase_LSU"/>
</dbReference>
<evidence type="ECO:0000313" key="1">
    <source>
        <dbReference type="EMBL" id="TCN27590.1"/>
    </source>
</evidence>
<comment type="caution">
    <text evidence="1">The sequence shown here is derived from an EMBL/GenBank/DDBJ whole genome shotgun (WGS) entry which is preliminary data.</text>
</comment>
<dbReference type="InterPro" id="IPR029014">
    <property type="entry name" value="NiFe-Hase_large"/>
</dbReference>
<reference evidence="1 2" key="1">
    <citation type="submission" date="2019-03" db="EMBL/GenBank/DDBJ databases">
        <title>Genomic Encyclopedia of Type Strains, Phase IV (KMG-V): Genome sequencing to study the core and pangenomes of soil and plant-associated prokaryotes.</title>
        <authorList>
            <person name="Whitman W."/>
        </authorList>
    </citation>
    <scope>NUCLEOTIDE SEQUENCE [LARGE SCALE GENOMIC DNA]</scope>
    <source>
        <strain evidence="1 2">23C40</strain>
    </source>
</reference>
<gene>
    <name evidence="1" type="ORF">EV184_11548</name>
</gene>
<dbReference type="RefSeq" id="WP_132078234.1">
    <property type="nucleotide sequence ID" value="NZ_SLVU01000015.1"/>
</dbReference>
<dbReference type="EMBL" id="SLVU01000015">
    <property type="protein sequence ID" value="TCN27590.1"/>
    <property type="molecule type" value="Genomic_DNA"/>
</dbReference>
<dbReference type="AlphaFoldDB" id="A0A4V2RE75"/>
<dbReference type="PANTHER" id="PTHR42958">
    <property type="entry name" value="HYDROGENASE-2 LARGE CHAIN"/>
    <property type="match status" value="1"/>
</dbReference>
<dbReference type="PANTHER" id="PTHR42958:SF4">
    <property type="entry name" value="HYDROGENASE EXPRESSION_FORMATION PROTEIN HUPK"/>
    <property type="match status" value="1"/>
</dbReference>
<dbReference type="SUPFAM" id="SSF56762">
    <property type="entry name" value="HydB/Nqo4-like"/>
    <property type="match status" value="1"/>
</dbReference>
<name>A0A4V2RE75_9HYPH</name>